<sequence>MTVDVIYEDPRWQAQDLEARADVAVAATLAHFGYDPEAWEVCVMGCDDARIAELNEEFRDKGKATNVLSWPSEERGAEEEGALPEAPEGFDPELGDIAISYDTCLREAAEAGKPAADHITHLLIHATLHLLGFDHIRDKDATLMEGIEVEILGKMGISDPYNID</sequence>
<evidence type="ECO:0000256" key="2">
    <source>
        <dbReference type="ARBA" id="ARBA00022722"/>
    </source>
</evidence>
<evidence type="ECO:0000256" key="7">
    <source>
        <dbReference type="HAMAP-Rule" id="MF_00009"/>
    </source>
</evidence>
<dbReference type="GO" id="GO:0005737">
    <property type="term" value="C:cytoplasm"/>
    <property type="evidence" value="ECO:0007669"/>
    <property type="project" value="UniProtKB-SubCell"/>
</dbReference>
<dbReference type="SUPFAM" id="SSF55486">
    <property type="entry name" value="Metalloproteases ('zincins'), catalytic domain"/>
    <property type="match status" value="1"/>
</dbReference>
<evidence type="ECO:0000313" key="9">
    <source>
        <dbReference type="Proteomes" id="UP000051681"/>
    </source>
</evidence>
<accession>A0A0P1GPJ1</accession>
<evidence type="ECO:0000256" key="3">
    <source>
        <dbReference type="ARBA" id="ARBA00022723"/>
    </source>
</evidence>
<dbReference type="Gene3D" id="3.40.390.30">
    <property type="entry name" value="Metalloproteases ('zincins'), catalytic domain"/>
    <property type="match status" value="1"/>
</dbReference>
<dbReference type="PANTHER" id="PTHR46986">
    <property type="entry name" value="ENDORIBONUCLEASE YBEY, CHLOROPLASTIC"/>
    <property type="match status" value="1"/>
</dbReference>
<keyword evidence="7" id="KW-0690">Ribosome biogenesis</keyword>
<dbReference type="InterPro" id="IPR002036">
    <property type="entry name" value="YbeY"/>
</dbReference>
<dbReference type="InterPro" id="IPR023091">
    <property type="entry name" value="MetalPrtase_cat_dom_sf_prd"/>
</dbReference>
<feature type="binding site" evidence="7">
    <location>
        <position position="125"/>
    </location>
    <ligand>
        <name>Zn(2+)</name>
        <dbReference type="ChEBI" id="CHEBI:29105"/>
        <note>catalytic</note>
    </ligand>
</feature>
<dbReference type="PANTHER" id="PTHR46986:SF1">
    <property type="entry name" value="ENDORIBONUCLEASE YBEY, CHLOROPLASTIC"/>
    <property type="match status" value="1"/>
</dbReference>
<keyword evidence="7" id="KW-0698">rRNA processing</keyword>
<keyword evidence="9" id="KW-1185">Reference proteome</keyword>
<dbReference type="STRING" id="340021.TM5383_01460"/>
<feature type="binding site" evidence="7">
    <location>
        <position position="129"/>
    </location>
    <ligand>
        <name>Zn(2+)</name>
        <dbReference type="ChEBI" id="CHEBI:29105"/>
        <note>catalytic</note>
    </ligand>
</feature>
<keyword evidence="6 7" id="KW-0862">Zinc</keyword>
<dbReference type="Proteomes" id="UP000051681">
    <property type="component" value="Unassembled WGS sequence"/>
</dbReference>
<dbReference type="GO" id="GO:0004222">
    <property type="term" value="F:metalloendopeptidase activity"/>
    <property type="evidence" value="ECO:0007669"/>
    <property type="project" value="InterPro"/>
</dbReference>
<dbReference type="GO" id="GO:0004521">
    <property type="term" value="F:RNA endonuclease activity"/>
    <property type="evidence" value="ECO:0007669"/>
    <property type="project" value="UniProtKB-UniRule"/>
</dbReference>
<dbReference type="EMBL" id="CYSF01000006">
    <property type="protein sequence ID" value="CUH84253.1"/>
    <property type="molecule type" value="Genomic_DNA"/>
</dbReference>
<evidence type="ECO:0000256" key="4">
    <source>
        <dbReference type="ARBA" id="ARBA00022759"/>
    </source>
</evidence>
<evidence type="ECO:0000256" key="6">
    <source>
        <dbReference type="ARBA" id="ARBA00022833"/>
    </source>
</evidence>
<keyword evidence="3 7" id="KW-0479">Metal-binding</keyword>
<gene>
    <name evidence="7 8" type="primary">ybeY</name>
    <name evidence="8" type="ORF">TM5383_01460</name>
</gene>
<keyword evidence="7" id="KW-0963">Cytoplasm</keyword>
<protein>
    <recommendedName>
        <fullName evidence="7">Endoribonuclease YbeY</fullName>
        <ecNumber evidence="7">3.1.-.-</ecNumber>
    </recommendedName>
</protein>
<evidence type="ECO:0000313" key="8">
    <source>
        <dbReference type="EMBL" id="CUH84253.1"/>
    </source>
</evidence>
<evidence type="ECO:0000256" key="5">
    <source>
        <dbReference type="ARBA" id="ARBA00022801"/>
    </source>
</evidence>
<dbReference type="RefSeq" id="WP_058318328.1">
    <property type="nucleotide sequence ID" value="NZ_CYSF01000006.1"/>
</dbReference>
<dbReference type="HAMAP" id="MF_00009">
    <property type="entry name" value="Endoribonucl_YbeY"/>
    <property type="match status" value="1"/>
</dbReference>
<dbReference type="GO" id="GO:0006364">
    <property type="term" value="P:rRNA processing"/>
    <property type="evidence" value="ECO:0007669"/>
    <property type="project" value="UniProtKB-UniRule"/>
</dbReference>
<dbReference type="Pfam" id="PF02130">
    <property type="entry name" value="YbeY"/>
    <property type="match status" value="1"/>
</dbReference>
<comment type="cofactor">
    <cofactor evidence="7">
        <name>Zn(2+)</name>
        <dbReference type="ChEBI" id="CHEBI:29105"/>
    </cofactor>
    <text evidence="7">Binds 1 zinc ion.</text>
</comment>
<dbReference type="NCBIfam" id="TIGR00043">
    <property type="entry name" value="rRNA maturation RNase YbeY"/>
    <property type="match status" value="1"/>
</dbReference>
<dbReference type="EC" id="3.1.-.-" evidence="7"/>
<comment type="function">
    <text evidence="7">Single strand-specific metallo-endoribonuclease involved in late-stage 70S ribosome quality control and in maturation of the 3' terminus of the 16S rRNA.</text>
</comment>
<comment type="similarity">
    <text evidence="1 7">Belongs to the endoribonuclease YbeY family.</text>
</comment>
<dbReference type="AlphaFoldDB" id="A0A0P1GPJ1"/>
<dbReference type="OrthoDB" id="9807740at2"/>
<evidence type="ECO:0000256" key="1">
    <source>
        <dbReference type="ARBA" id="ARBA00010875"/>
    </source>
</evidence>
<name>A0A0P1GPJ1_9RHOB</name>
<dbReference type="PROSITE" id="PS01306">
    <property type="entry name" value="UPF0054"/>
    <property type="match status" value="1"/>
</dbReference>
<keyword evidence="5 7" id="KW-0378">Hydrolase</keyword>
<organism evidence="8 9">
    <name type="scientific">Thalassovita mediterranea</name>
    <dbReference type="NCBI Taxonomy" id="340021"/>
    <lineage>
        <taxon>Bacteria</taxon>
        <taxon>Pseudomonadati</taxon>
        <taxon>Pseudomonadota</taxon>
        <taxon>Alphaproteobacteria</taxon>
        <taxon>Rhodobacterales</taxon>
        <taxon>Roseobacteraceae</taxon>
        <taxon>Thalassovita</taxon>
    </lineage>
</organism>
<keyword evidence="4 7" id="KW-0255">Endonuclease</keyword>
<keyword evidence="2 7" id="KW-0540">Nuclease</keyword>
<dbReference type="InterPro" id="IPR020549">
    <property type="entry name" value="YbeY_CS"/>
</dbReference>
<comment type="subcellular location">
    <subcellularLocation>
        <location evidence="7">Cytoplasm</location>
    </subcellularLocation>
</comment>
<reference evidence="8 9" key="1">
    <citation type="submission" date="2015-09" db="EMBL/GenBank/DDBJ databases">
        <authorList>
            <consortium name="Swine Surveillance"/>
        </authorList>
    </citation>
    <scope>NUCLEOTIDE SEQUENCE [LARGE SCALE GENOMIC DNA]</scope>
    <source>
        <strain evidence="8 9">CECT 8383</strain>
    </source>
</reference>
<dbReference type="GO" id="GO:0008270">
    <property type="term" value="F:zinc ion binding"/>
    <property type="evidence" value="ECO:0007669"/>
    <property type="project" value="UniProtKB-UniRule"/>
</dbReference>
<proteinExistence type="inferred from homology"/>
<feature type="binding site" evidence="7">
    <location>
        <position position="135"/>
    </location>
    <ligand>
        <name>Zn(2+)</name>
        <dbReference type="ChEBI" id="CHEBI:29105"/>
        <note>catalytic</note>
    </ligand>
</feature>